<evidence type="ECO:0000256" key="3">
    <source>
        <dbReference type="ARBA" id="ARBA00023082"/>
    </source>
</evidence>
<dbReference type="NCBIfam" id="TIGR02937">
    <property type="entry name" value="sigma70-ECF"/>
    <property type="match status" value="1"/>
</dbReference>
<dbReference type="InterPro" id="IPR039425">
    <property type="entry name" value="RNA_pol_sigma-70-like"/>
</dbReference>
<comment type="caution">
    <text evidence="7">The sequence shown here is derived from an EMBL/GenBank/DDBJ whole genome shotgun (WGS) entry which is preliminary data.</text>
</comment>
<dbReference type="Gene3D" id="1.10.1740.10">
    <property type="match status" value="1"/>
</dbReference>
<evidence type="ECO:0000313" key="8">
    <source>
        <dbReference type="Proteomes" id="UP000282759"/>
    </source>
</evidence>
<dbReference type="GO" id="GO:0003677">
    <property type="term" value="F:DNA binding"/>
    <property type="evidence" value="ECO:0007669"/>
    <property type="project" value="InterPro"/>
</dbReference>
<dbReference type="InterPro" id="IPR036388">
    <property type="entry name" value="WH-like_DNA-bd_sf"/>
</dbReference>
<feature type="domain" description="RNA polymerase sigma factor 70 region 4 type 2" evidence="6">
    <location>
        <begin position="125"/>
        <end position="174"/>
    </location>
</feature>
<sequence length="196" mass="23081">MPSTQLSDQELWEAIVNDDHAAFTMLFDRYWSKVYTTAYHYLKDREASTEIAHDIFLSIWLKRDHLEIDCFEAYLRTASRYHVYKYIKAHKNTPVEYVEDCASYSTNRAYNTGETNIRYLELESRLDDYLKILPKRCRDIFILSRRQQLSNDQIAGLLGISKRTVENQLTHALHHIRASLKDMSAIIVLIMVLIKS</sequence>
<dbReference type="SUPFAM" id="SSF88946">
    <property type="entry name" value="Sigma2 domain of RNA polymerase sigma factors"/>
    <property type="match status" value="1"/>
</dbReference>
<proteinExistence type="inferred from homology"/>
<evidence type="ECO:0000256" key="2">
    <source>
        <dbReference type="ARBA" id="ARBA00023015"/>
    </source>
</evidence>
<gene>
    <name evidence="7" type="ORF">EOD41_12620</name>
</gene>
<keyword evidence="4" id="KW-0804">Transcription</keyword>
<accession>A0A3S3TG58</accession>
<dbReference type="InterPro" id="IPR013249">
    <property type="entry name" value="RNA_pol_sigma70_r4_t2"/>
</dbReference>
<dbReference type="AlphaFoldDB" id="A0A3S3TG58"/>
<evidence type="ECO:0000256" key="4">
    <source>
        <dbReference type="ARBA" id="ARBA00023163"/>
    </source>
</evidence>
<dbReference type="EMBL" id="SACK01000005">
    <property type="protein sequence ID" value="RVU00321.1"/>
    <property type="molecule type" value="Genomic_DNA"/>
</dbReference>
<feature type="domain" description="RNA polymerase sigma-70 region 2" evidence="5">
    <location>
        <begin position="26"/>
        <end position="91"/>
    </location>
</feature>
<protein>
    <submittedName>
        <fullName evidence="7">Sigma-70 family RNA polymerase sigma factor</fullName>
    </submittedName>
</protein>
<evidence type="ECO:0000259" key="5">
    <source>
        <dbReference type="Pfam" id="PF04542"/>
    </source>
</evidence>
<dbReference type="RefSeq" id="WP_127705426.1">
    <property type="nucleotide sequence ID" value="NZ_SACK01000005.1"/>
</dbReference>
<dbReference type="InterPro" id="IPR014284">
    <property type="entry name" value="RNA_pol_sigma-70_dom"/>
</dbReference>
<dbReference type="PANTHER" id="PTHR43133">
    <property type="entry name" value="RNA POLYMERASE ECF-TYPE SIGMA FACTO"/>
    <property type="match status" value="1"/>
</dbReference>
<dbReference type="OrthoDB" id="665981at2"/>
<comment type="similarity">
    <text evidence="1">Belongs to the sigma-70 factor family. ECF subfamily.</text>
</comment>
<dbReference type="Proteomes" id="UP000282759">
    <property type="component" value="Unassembled WGS sequence"/>
</dbReference>
<dbReference type="Pfam" id="PF04542">
    <property type="entry name" value="Sigma70_r2"/>
    <property type="match status" value="1"/>
</dbReference>
<reference evidence="7 8" key="1">
    <citation type="submission" date="2019-01" db="EMBL/GenBank/DDBJ databases">
        <authorList>
            <person name="Chen W.-M."/>
        </authorList>
    </citation>
    <scope>NUCLEOTIDE SEQUENCE [LARGE SCALE GENOMIC DNA]</scope>
    <source>
        <strain evidence="7 8">YBJ-36</strain>
    </source>
</reference>
<evidence type="ECO:0000259" key="6">
    <source>
        <dbReference type="Pfam" id="PF08281"/>
    </source>
</evidence>
<dbReference type="Pfam" id="PF08281">
    <property type="entry name" value="Sigma70_r4_2"/>
    <property type="match status" value="1"/>
</dbReference>
<keyword evidence="2" id="KW-0805">Transcription regulation</keyword>
<evidence type="ECO:0000313" key="7">
    <source>
        <dbReference type="EMBL" id="RVU00321.1"/>
    </source>
</evidence>
<organism evidence="7 8">
    <name type="scientific">Mucilaginibacter limnophilus</name>
    <dbReference type="NCBI Taxonomy" id="1932778"/>
    <lineage>
        <taxon>Bacteria</taxon>
        <taxon>Pseudomonadati</taxon>
        <taxon>Bacteroidota</taxon>
        <taxon>Sphingobacteriia</taxon>
        <taxon>Sphingobacteriales</taxon>
        <taxon>Sphingobacteriaceae</taxon>
        <taxon>Mucilaginibacter</taxon>
    </lineage>
</organism>
<dbReference type="InterPro" id="IPR013325">
    <property type="entry name" value="RNA_pol_sigma_r2"/>
</dbReference>
<dbReference type="GO" id="GO:0016987">
    <property type="term" value="F:sigma factor activity"/>
    <property type="evidence" value="ECO:0007669"/>
    <property type="project" value="UniProtKB-KW"/>
</dbReference>
<dbReference type="InterPro" id="IPR007627">
    <property type="entry name" value="RNA_pol_sigma70_r2"/>
</dbReference>
<dbReference type="GO" id="GO:0006352">
    <property type="term" value="P:DNA-templated transcription initiation"/>
    <property type="evidence" value="ECO:0007669"/>
    <property type="project" value="InterPro"/>
</dbReference>
<keyword evidence="3" id="KW-0731">Sigma factor</keyword>
<evidence type="ECO:0000256" key="1">
    <source>
        <dbReference type="ARBA" id="ARBA00010641"/>
    </source>
</evidence>
<dbReference type="InterPro" id="IPR013324">
    <property type="entry name" value="RNA_pol_sigma_r3/r4-like"/>
</dbReference>
<keyword evidence="8" id="KW-1185">Reference proteome</keyword>
<name>A0A3S3TG58_9SPHI</name>
<dbReference type="PANTHER" id="PTHR43133:SF46">
    <property type="entry name" value="RNA POLYMERASE SIGMA-70 FACTOR ECF SUBFAMILY"/>
    <property type="match status" value="1"/>
</dbReference>
<dbReference type="SUPFAM" id="SSF88659">
    <property type="entry name" value="Sigma3 and sigma4 domains of RNA polymerase sigma factors"/>
    <property type="match status" value="1"/>
</dbReference>
<dbReference type="Gene3D" id="1.10.10.10">
    <property type="entry name" value="Winged helix-like DNA-binding domain superfamily/Winged helix DNA-binding domain"/>
    <property type="match status" value="1"/>
</dbReference>